<keyword evidence="11" id="KW-1185">Reference proteome</keyword>
<evidence type="ECO:0000256" key="7">
    <source>
        <dbReference type="HAMAP-Rule" id="MF_00267"/>
    </source>
</evidence>
<dbReference type="GO" id="GO:1901891">
    <property type="term" value="P:regulation of cell septum assembly"/>
    <property type="evidence" value="ECO:0007669"/>
    <property type="project" value="InterPro"/>
</dbReference>
<evidence type="ECO:0000256" key="1">
    <source>
        <dbReference type="ARBA" id="ARBA00006291"/>
    </source>
</evidence>
<dbReference type="HOGENOM" id="CLU_048711_2_0_9"/>
<dbReference type="InterPro" id="IPR016098">
    <property type="entry name" value="CAP/MinC_C"/>
</dbReference>
<dbReference type="AlphaFoldDB" id="A0A097AQM6"/>
<evidence type="ECO:0000256" key="4">
    <source>
        <dbReference type="ARBA" id="ARBA00023306"/>
    </source>
</evidence>
<dbReference type="InterPro" id="IPR013033">
    <property type="entry name" value="MinC"/>
</dbReference>
<sequence>MIKDTVKIQGTKDGLAIIVEDGVDIDTVREKIINRIEKSLKFFQGANLIVRVKSLNVNDEELENLKNFIFDKYGVEVQIKKFQERHLKNVTEGEEIFNGLEEGITKFYKGTVRSGQVVRYFGNLVVIGDVNPGGIVQAAGNIVVMGTLRGIAHAGFTGNKDAVIVASSLRAMQLRIASIISRAPDKDEAIDYPEIAVVKKGKIIVKPLYHNIDLW</sequence>
<evidence type="ECO:0000313" key="10">
    <source>
        <dbReference type="EMBL" id="AIS52092.1"/>
    </source>
</evidence>
<evidence type="ECO:0000259" key="9">
    <source>
        <dbReference type="Pfam" id="PF05209"/>
    </source>
</evidence>
<evidence type="ECO:0000259" key="8">
    <source>
        <dbReference type="Pfam" id="PF03775"/>
    </source>
</evidence>
<keyword evidence="3 7" id="KW-0717">Septation</keyword>
<dbReference type="GO" id="GO:0000902">
    <property type="term" value="P:cell morphogenesis"/>
    <property type="evidence" value="ECO:0007669"/>
    <property type="project" value="InterPro"/>
</dbReference>
<dbReference type="GO" id="GO:0000917">
    <property type="term" value="P:division septum assembly"/>
    <property type="evidence" value="ECO:0007669"/>
    <property type="project" value="UniProtKB-KW"/>
</dbReference>
<accession>A0A097AQM6</accession>
<dbReference type="InterPro" id="IPR007874">
    <property type="entry name" value="MinC_N"/>
</dbReference>
<dbReference type="InterPro" id="IPR005526">
    <property type="entry name" value="Septum_form_inhib_MinC_C"/>
</dbReference>
<dbReference type="NCBIfam" id="TIGR01222">
    <property type="entry name" value="minC"/>
    <property type="match status" value="1"/>
</dbReference>
<dbReference type="Pfam" id="PF03775">
    <property type="entry name" value="MinC_C"/>
    <property type="match status" value="1"/>
</dbReference>
<evidence type="ECO:0000256" key="6">
    <source>
        <dbReference type="ARBA" id="ARBA00046874"/>
    </source>
</evidence>
<dbReference type="Gene3D" id="3.30.160.540">
    <property type="match status" value="1"/>
</dbReference>
<dbReference type="OrthoDB" id="9790810at2"/>
<dbReference type="EMBL" id="CP009170">
    <property type="protein sequence ID" value="AIS52092.1"/>
    <property type="molecule type" value="Genomic_DNA"/>
</dbReference>
<protein>
    <recommendedName>
        <fullName evidence="7">Probable septum site-determining protein MinC</fullName>
    </recommendedName>
</protein>
<dbReference type="eggNOG" id="COG0850">
    <property type="taxonomic scope" value="Bacteria"/>
</dbReference>
<dbReference type="Gene3D" id="2.160.20.70">
    <property type="match status" value="1"/>
</dbReference>
<dbReference type="InterPro" id="IPR036145">
    <property type="entry name" value="MinC_C_sf"/>
</dbReference>
<evidence type="ECO:0000313" key="11">
    <source>
        <dbReference type="Proteomes" id="UP000029669"/>
    </source>
</evidence>
<dbReference type="GO" id="GO:0051302">
    <property type="term" value="P:regulation of cell division"/>
    <property type="evidence" value="ECO:0007669"/>
    <property type="project" value="InterPro"/>
</dbReference>
<evidence type="ECO:0000256" key="3">
    <source>
        <dbReference type="ARBA" id="ARBA00023210"/>
    </source>
</evidence>
<name>A0A097AQM6_THEKI</name>
<comment type="function">
    <text evidence="5 7">Cell division inhibitor that blocks the formation of polar Z ring septums. Rapidly oscillates between the poles of the cell to destabilize FtsZ filaments that have formed before they mature into polar Z rings. Prevents FtsZ polymerization.</text>
</comment>
<dbReference type="PANTHER" id="PTHR34108">
    <property type="entry name" value="SEPTUM SITE-DETERMINING PROTEIN MINC"/>
    <property type="match status" value="1"/>
</dbReference>
<feature type="domain" description="Septum formation inhibitor MinC N-terminal" evidence="9">
    <location>
        <begin position="6"/>
        <end position="70"/>
    </location>
</feature>
<dbReference type="Proteomes" id="UP000029669">
    <property type="component" value="Chromosome"/>
</dbReference>
<reference evidence="11" key="1">
    <citation type="journal article" date="2015" name="Genome Announc.">
        <title>Whole-Genome Sequences of 80 Environmental and Clinical Isolates of Burkholderia pseudomallei.</title>
        <authorList>
            <person name="Johnson S.L."/>
            <person name="Baker A.L."/>
            <person name="Chain P.S."/>
            <person name="Currie B.J."/>
            <person name="Daligault H.E."/>
            <person name="Davenport K.W."/>
            <person name="Davis C.B."/>
            <person name="Inglis T.J."/>
            <person name="Kaestli M."/>
            <person name="Koren S."/>
            <person name="Mayo M."/>
            <person name="Merritt A.J."/>
            <person name="Price E.P."/>
            <person name="Sarovich D.S."/>
            <person name="Warner J."/>
            <person name="Rosovitz M.J."/>
        </authorList>
    </citation>
    <scope>NUCLEOTIDE SEQUENCE [LARGE SCALE GENOMIC DNA]</scope>
    <source>
        <strain evidence="11">DSM 2030</strain>
    </source>
</reference>
<comment type="subunit">
    <text evidence="6 7">Interacts with MinD and FtsZ.</text>
</comment>
<dbReference type="KEGG" id="tki:TKV_c09130"/>
<organism evidence="10 11">
    <name type="scientific">Thermoanaerobacter kivui</name>
    <name type="common">Acetogenium kivui</name>
    <dbReference type="NCBI Taxonomy" id="2325"/>
    <lineage>
        <taxon>Bacteria</taxon>
        <taxon>Bacillati</taxon>
        <taxon>Bacillota</taxon>
        <taxon>Clostridia</taxon>
        <taxon>Thermoanaerobacterales</taxon>
        <taxon>Thermoanaerobacteraceae</taxon>
        <taxon>Thermoanaerobacter</taxon>
    </lineage>
</organism>
<dbReference type="Pfam" id="PF05209">
    <property type="entry name" value="MinC_N"/>
    <property type="match status" value="1"/>
</dbReference>
<dbReference type="HAMAP" id="MF_00267">
    <property type="entry name" value="MinC"/>
    <property type="match status" value="1"/>
</dbReference>
<feature type="domain" description="Septum formation inhibitor MinC C-terminal" evidence="8">
    <location>
        <begin position="108"/>
        <end position="205"/>
    </location>
</feature>
<keyword evidence="2 7" id="KW-0132">Cell division</keyword>
<comment type="similarity">
    <text evidence="1 7">Belongs to the MinC family.</text>
</comment>
<proteinExistence type="inferred from homology"/>
<dbReference type="SUPFAM" id="SSF63848">
    <property type="entry name" value="Cell-division inhibitor MinC, C-terminal domain"/>
    <property type="match status" value="1"/>
</dbReference>
<keyword evidence="4 7" id="KW-0131">Cell cycle</keyword>
<dbReference type="STRING" id="2325.TKV_c09130"/>
<evidence type="ECO:0000256" key="5">
    <source>
        <dbReference type="ARBA" id="ARBA00025606"/>
    </source>
</evidence>
<dbReference type="PANTHER" id="PTHR34108:SF1">
    <property type="entry name" value="SEPTUM SITE-DETERMINING PROTEIN MINC"/>
    <property type="match status" value="1"/>
</dbReference>
<evidence type="ECO:0000256" key="2">
    <source>
        <dbReference type="ARBA" id="ARBA00022618"/>
    </source>
</evidence>
<dbReference type="RefSeq" id="WP_049684898.1">
    <property type="nucleotide sequence ID" value="NZ_CP009170.1"/>
</dbReference>
<gene>
    <name evidence="7 10" type="primary">minC</name>
    <name evidence="10" type="ORF">TKV_c09130</name>
</gene>